<keyword evidence="2" id="KW-1185">Reference proteome</keyword>
<reference evidence="1" key="1">
    <citation type="submission" date="2021-07" db="EMBL/GenBank/DDBJ databases">
        <authorList>
            <person name="Catto M.A."/>
            <person name="Jacobson A."/>
            <person name="Kennedy G."/>
            <person name="Labadie P."/>
            <person name="Hunt B.G."/>
            <person name="Srinivasan R."/>
        </authorList>
    </citation>
    <scope>NUCLEOTIDE SEQUENCE</scope>
    <source>
        <strain evidence="1">PL_HMW_Pooled</strain>
        <tissue evidence="1">Head</tissue>
    </source>
</reference>
<organism evidence="1 2">
    <name type="scientific">Frankliniella fusca</name>
    <dbReference type="NCBI Taxonomy" id="407009"/>
    <lineage>
        <taxon>Eukaryota</taxon>
        <taxon>Metazoa</taxon>
        <taxon>Ecdysozoa</taxon>
        <taxon>Arthropoda</taxon>
        <taxon>Hexapoda</taxon>
        <taxon>Insecta</taxon>
        <taxon>Pterygota</taxon>
        <taxon>Neoptera</taxon>
        <taxon>Paraneoptera</taxon>
        <taxon>Thysanoptera</taxon>
        <taxon>Terebrantia</taxon>
        <taxon>Thripoidea</taxon>
        <taxon>Thripidae</taxon>
        <taxon>Frankliniella</taxon>
    </lineage>
</organism>
<evidence type="ECO:0000313" key="1">
    <source>
        <dbReference type="EMBL" id="KAK3910779.1"/>
    </source>
</evidence>
<dbReference type="EMBL" id="JAHWGI010000195">
    <property type="protein sequence ID" value="KAK3910779.1"/>
    <property type="molecule type" value="Genomic_DNA"/>
</dbReference>
<dbReference type="Proteomes" id="UP001219518">
    <property type="component" value="Unassembled WGS sequence"/>
</dbReference>
<evidence type="ECO:0000313" key="2">
    <source>
        <dbReference type="Proteomes" id="UP001219518"/>
    </source>
</evidence>
<reference evidence="1" key="2">
    <citation type="journal article" date="2023" name="BMC Genomics">
        <title>Pest status, molecular evolution, and epigenetic factors derived from the genome assembly of Frankliniella fusca, a thysanopteran phytovirus vector.</title>
        <authorList>
            <person name="Catto M.A."/>
            <person name="Labadie P.E."/>
            <person name="Jacobson A.L."/>
            <person name="Kennedy G.G."/>
            <person name="Srinivasan R."/>
            <person name="Hunt B.G."/>
        </authorList>
    </citation>
    <scope>NUCLEOTIDE SEQUENCE</scope>
    <source>
        <strain evidence="1">PL_HMW_Pooled</strain>
    </source>
</reference>
<proteinExistence type="predicted"/>
<protein>
    <submittedName>
        <fullName evidence="1">Pesticidal crystal protein Cry9Ca</fullName>
    </submittedName>
</protein>
<gene>
    <name evidence="1" type="ORF">KUF71_004267</name>
</gene>
<accession>A0AAE1GX66</accession>
<comment type="caution">
    <text evidence="1">The sequence shown here is derived from an EMBL/GenBank/DDBJ whole genome shotgun (WGS) entry which is preliminary data.</text>
</comment>
<name>A0AAE1GX66_9NEOP</name>
<sequence>MNNGTIKSTIQGDKTILLYGRKLNAKYRDRPHLLAHVAEKMREVARLLIAAKKKSSHLFTIKTNYSTSEIGI</sequence>
<dbReference type="AlphaFoldDB" id="A0AAE1GX66"/>